<dbReference type="AlphaFoldDB" id="A1ZXH3"/>
<dbReference type="SUPFAM" id="SSF56925">
    <property type="entry name" value="OMPA-like"/>
    <property type="match status" value="1"/>
</dbReference>
<comment type="caution">
    <text evidence="2">The sequence shown here is derived from an EMBL/GenBank/DDBJ whole genome shotgun (WGS) entry which is preliminary data.</text>
</comment>
<evidence type="ECO:0000256" key="1">
    <source>
        <dbReference type="SAM" id="SignalP"/>
    </source>
</evidence>
<dbReference type="RefSeq" id="WP_002703869.1">
    <property type="nucleotide sequence ID" value="NZ_AAWS01000058.1"/>
</dbReference>
<evidence type="ECO:0000313" key="3">
    <source>
        <dbReference type="Proteomes" id="UP000004095"/>
    </source>
</evidence>
<dbReference type="InterPro" id="IPR018550">
    <property type="entry name" value="Lipid-A_deacylase-rel"/>
</dbReference>
<protein>
    <submittedName>
        <fullName evidence="2">Uncharacterized protein</fullName>
    </submittedName>
</protein>
<dbReference type="Gene3D" id="2.40.160.20">
    <property type="match status" value="1"/>
</dbReference>
<accession>A1ZXH3</accession>
<feature type="signal peptide" evidence="1">
    <location>
        <begin position="1"/>
        <end position="21"/>
    </location>
</feature>
<dbReference type="InterPro" id="IPR011250">
    <property type="entry name" value="OMP/PagP_B-barrel"/>
</dbReference>
<organism evidence="2 3">
    <name type="scientific">Microscilla marina ATCC 23134</name>
    <dbReference type="NCBI Taxonomy" id="313606"/>
    <lineage>
        <taxon>Bacteria</taxon>
        <taxon>Pseudomonadati</taxon>
        <taxon>Bacteroidota</taxon>
        <taxon>Cytophagia</taxon>
        <taxon>Cytophagales</taxon>
        <taxon>Microscillaceae</taxon>
        <taxon>Microscilla</taxon>
    </lineage>
</organism>
<dbReference type="eggNOG" id="ENOG502Z8CE">
    <property type="taxonomic scope" value="Bacteria"/>
</dbReference>
<name>A1ZXH3_MICM2</name>
<sequence length="367" mass="41618">MKNKTLYFICLLFSQMASLQAQTNRQLLSFDTYLHKASVIRGGQHLGRGNPYAFEFRVLQQTDGRKWWHKPFNYPRVGLSFNYLDFDDPMLGKAYSVQLTAEKRLLTFGKNRRNPTSPPRLTLNLIAGMGAGYVTKPFDRLHNPKNIMIGSHLNTSWIGHLSLSYALTRQFRLQAQTGIIHFSNAAFTLPNQGVNLSSVNIGLSYQPTITLKPDSVASRATAPKRSTYGLLRLSLGITEKYPTGGKKYGIMALHAHLLKMWGKVSFWQVGLEGFHNPLLVELAQADEQPHNKRFALTAGVGWIAGRLLGDVGIGYYFYKPQRMDTRMYERYGIRYFLHKKMFIAFHVKSQRGSVDNLEFGIGGRFGN</sequence>
<dbReference type="Pfam" id="PF09411">
    <property type="entry name" value="PagL"/>
    <property type="match status" value="1"/>
</dbReference>
<feature type="chain" id="PRO_5002642291" evidence="1">
    <location>
        <begin position="22"/>
        <end position="367"/>
    </location>
</feature>
<keyword evidence="3" id="KW-1185">Reference proteome</keyword>
<gene>
    <name evidence="2" type="ORF">M23134_04980</name>
</gene>
<reference evidence="2 3" key="1">
    <citation type="submission" date="2007-01" db="EMBL/GenBank/DDBJ databases">
        <authorList>
            <person name="Haygood M."/>
            <person name="Podell S."/>
            <person name="Anderson C."/>
            <person name="Hopkinson B."/>
            <person name="Roe K."/>
            <person name="Barbeau K."/>
            <person name="Gaasterland T."/>
            <person name="Ferriera S."/>
            <person name="Johnson J."/>
            <person name="Kravitz S."/>
            <person name="Beeson K."/>
            <person name="Sutton G."/>
            <person name="Rogers Y.-H."/>
            <person name="Friedman R."/>
            <person name="Frazier M."/>
            <person name="Venter J.C."/>
        </authorList>
    </citation>
    <scope>NUCLEOTIDE SEQUENCE [LARGE SCALE GENOMIC DNA]</scope>
    <source>
        <strain evidence="2 3">ATCC 23134</strain>
    </source>
</reference>
<dbReference type="Proteomes" id="UP000004095">
    <property type="component" value="Unassembled WGS sequence"/>
</dbReference>
<dbReference type="OrthoDB" id="627554at2"/>
<dbReference type="EMBL" id="AAWS01000058">
    <property type="protein sequence ID" value="EAY24941.1"/>
    <property type="molecule type" value="Genomic_DNA"/>
</dbReference>
<keyword evidence="1" id="KW-0732">Signal</keyword>
<evidence type="ECO:0000313" key="2">
    <source>
        <dbReference type="EMBL" id="EAY24941.1"/>
    </source>
</evidence>
<proteinExistence type="predicted"/>